<evidence type="ECO:0000313" key="4">
    <source>
        <dbReference type="Proteomes" id="UP000177791"/>
    </source>
</evidence>
<dbReference type="InterPro" id="IPR029045">
    <property type="entry name" value="ClpP/crotonase-like_dom_sf"/>
</dbReference>
<dbReference type="SMART" id="SM00245">
    <property type="entry name" value="TSPc"/>
    <property type="match status" value="1"/>
</dbReference>
<sequence>MSAQTASKPPYDPTGRFAVPQLQADLAFLRRALEEAHPGLYWYTPKDSLDHYFDRTAAALTHEMGEAEYWPLLQRLVAKVHCGHTRVQHSPAYRTWSRQQPVYIFPFTVAIRQNRLFVAANQSTDPTLRPGTELLAIEGHPASEVLSRMRTFLSGDGYHYGFQDQQLEAGFFDNTYWSLYQAKPTYELLVQDSVGQQRRLTPQLQRPAAPAAKLPAGPPLTPEQTQARQLARLRSLTYPAGLPATAVLRISGFSYDELEDYRKYHASVFAELAQRKVQRLVIDLRGNTGGNNAIAIDVLKYLMKKDFALTASARATVFAPSFMPVGQDSDTAFDTTNVRRLPNGAFGFAAATAGKQQPYRQDYFRGKVVVVIDGGTFSAASNFAASLRAQRRITVVGQESGGAEAGANGGIISSITLPQTQLVLQLPHFRLLSACVRPQLGRGVRPDVEIIPTPRQLATRTDAVLVELPRILRGWR</sequence>
<dbReference type="PANTHER" id="PTHR32060">
    <property type="entry name" value="TAIL-SPECIFIC PROTEASE"/>
    <property type="match status" value="1"/>
</dbReference>
<reference evidence="3 4" key="1">
    <citation type="submission" date="2016-08" db="EMBL/GenBank/DDBJ databases">
        <title>Hymenobacter coccineus sp. nov., Hymenobacter lapidarius sp. nov. and Hymenobacter glacialis sp. nov., isolated from Antarctic soil.</title>
        <authorList>
            <person name="Sedlacek I."/>
            <person name="Kralova S."/>
            <person name="Kyrova K."/>
            <person name="Maslanova I."/>
            <person name="Stankova E."/>
            <person name="Vrbovska V."/>
            <person name="Nemec M."/>
            <person name="Bartak M."/>
            <person name="Svec P."/>
            <person name="Busse H.-J."/>
            <person name="Pantucek R."/>
        </authorList>
    </citation>
    <scope>NUCLEOTIDE SEQUENCE [LARGE SCALE GENOMIC DNA]</scope>
    <source>
        <strain evidence="3 4">CCM 8648</strain>
    </source>
</reference>
<evidence type="ECO:0000256" key="1">
    <source>
        <dbReference type="SAM" id="MobiDB-lite"/>
    </source>
</evidence>
<dbReference type="PANTHER" id="PTHR32060:SF30">
    <property type="entry name" value="CARBOXY-TERMINAL PROCESSING PROTEASE CTPA"/>
    <property type="match status" value="1"/>
</dbReference>
<feature type="region of interest" description="Disordered" evidence="1">
    <location>
        <begin position="199"/>
        <end position="222"/>
    </location>
</feature>
<proteinExistence type="predicted"/>
<dbReference type="GO" id="GO:0008236">
    <property type="term" value="F:serine-type peptidase activity"/>
    <property type="evidence" value="ECO:0007669"/>
    <property type="project" value="InterPro"/>
</dbReference>
<dbReference type="OrthoDB" id="5480566at2"/>
<dbReference type="GO" id="GO:0030288">
    <property type="term" value="C:outer membrane-bounded periplasmic space"/>
    <property type="evidence" value="ECO:0007669"/>
    <property type="project" value="TreeGrafter"/>
</dbReference>
<evidence type="ECO:0000313" key="3">
    <source>
        <dbReference type="EMBL" id="OGX81260.1"/>
    </source>
</evidence>
<dbReference type="EMBL" id="MDZC01000123">
    <property type="protein sequence ID" value="OGX81260.1"/>
    <property type="molecule type" value="Genomic_DNA"/>
</dbReference>
<dbReference type="RefSeq" id="WP_070736272.1">
    <property type="nucleotide sequence ID" value="NZ_MDZC01000123.1"/>
</dbReference>
<dbReference type="Proteomes" id="UP000177791">
    <property type="component" value="Unassembled WGS sequence"/>
</dbReference>
<accession>A0A1G1SRK5</accession>
<keyword evidence="4" id="KW-1185">Reference proteome</keyword>
<dbReference type="InterPro" id="IPR005151">
    <property type="entry name" value="Tail-specific_protease"/>
</dbReference>
<comment type="caution">
    <text evidence="3">The sequence shown here is derived from an EMBL/GenBank/DDBJ whole genome shotgun (WGS) entry which is preliminary data.</text>
</comment>
<evidence type="ECO:0000259" key="2">
    <source>
        <dbReference type="SMART" id="SM00245"/>
    </source>
</evidence>
<dbReference type="AlphaFoldDB" id="A0A1G1SRK5"/>
<organism evidence="3 4">
    <name type="scientific">Hymenobacter glacialis</name>
    <dbReference type="NCBI Taxonomy" id="1908236"/>
    <lineage>
        <taxon>Bacteria</taxon>
        <taxon>Pseudomonadati</taxon>
        <taxon>Bacteroidota</taxon>
        <taxon>Cytophagia</taxon>
        <taxon>Cytophagales</taxon>
        <taxon>Hymenobacteraceae</taxon>
        <taxon>Hymenobacter</taxon>
    </lineage>
</organism>
<dbReference type="STRING" id="1908236.BEN48_06595"/>
<name>A0A1G1SRK5_9BACT</name>
<gene>
    <name evidence="3" type="ORF">BEN48_06595</name>
</gene>
<feature type="compositionally biased region" description="Low complexity" evidence="1">
    <location>
        <begin position="199"/>
        <end position="215"/>
    </location>
</feature>
<dbReference type="GO" id="GO:0007165">
    <property type="term" value="P:signal transduction"/>
    <property type="evidence" value="ECO:0007669"/>
    <property type="project" value="TreeGrafter"/>
</dbReference>
<dbReference type="SUPFAM" id="SSF52096">
    <property type="entry name" value="ClpP/crotonase"/>
    <property type="match status" value="1"/>
</dbReference>
<feature type="domain" description="Tail specific protease" evidence="2">
    <location>
        <begin position="221"/>
        <end position="451"/>
    </location>
</feature>
<dbReference type="Gene3D" id="3.90.226.10">
    <property type="entry name" value="2-enoyl-CoA Hydratase, Chain A, domain 1"/>
    <property type="match status" value="1"/>
</dbReference>
<protein>
    <recommendedName>
        <fullName evidence="2">Tail specific protease domain-containing protein</fullName>
    </recommendedName>
</protein>
<dbReference type="GO" id="GO:0006508">
    <property type="term" value="P:proteolysis"/>
    <property type="evidence" value="ECO:0007669"/>
    <property type="project" value="InterPro"/>
</dbReference>
<dbReference type="GO" id="GO:0004175">
    <property type="term" value="F:endopeptidase activity"/>
    <property type="evidence" value="ECO:0007669"/>
    <property type="project" value="TreeGrafter"/>
</dbReference>
<dbReference type="Pfam" id="PF03572">
    <property type="entry name" value="Peptidase_S41"/>
    <property type="match status" value="1"/>
</dbReference>